<dbReference type="SUPFAM" id="SSF55021">
    <property type="entry name" value="ACT-like"/>
    <property type="match status" value="2"/>
</dbReference>
<dbReference type="InterPro" id="IPR039557">
    <property type="entry name" value="AHAS_ACT"/>
</dbReference>
<dbReference type="InterPro" id="IPR004789">
    <property type="entry name" value="Acetalactate_synth_ssu"/>
</dbReference>
<evidence type="ECO:0000313" key="10">
    <source>
        <dbReference type="EMBL" id="OGK45896.1"/>
    </source>
</evidence>
<dbReference type="Pfam" id="PF10369">
    <property type="entry name" value="ALS_ss_C"/>
    <property type="match status" value="1"/>
</dbReference>
<dbReference type="GO" id="GO:1990610">
    <property type="term" value="F:acetolactate synthase regulator activity"/>
    <property type="evidence" value="ECO:0007669"/>
    <property type="project" value="UniProtKB-UniRule"/>
</dbReference>
<dbReference type="STRING" id="1802061.A3A93_01135"/>
<evidence type="ECO:0000256" key="8">
    <source>
        <dbReference type="RuleBase" id="RU368092"/>
    </source>
</evidence>
<dbReference type="GO" id="GO:0009097">
    <property type="term" value="P:isoleucine biosynthetic process"/>
    <property type="evidence" value="ECO:0007669"/>
    <property type="project" value="UniProtKB-UniRule"/>
</dbReference>
<keyword evidence="6 8" id="KW-0100">Branched-chain amino acid biosynthesis</keyword>
<evidence type="ECO:0000256" key="4">
    <source>
        <dbReference type="ARBA" id="ARBA00011744"/>
    </source>
</evidence>
<evidence type="ECO:0000256" key="3">
    <source>
        <dbReference type="ARBA" id="ARBA00006341"/>
    </source>
</evidence>
<evidence type="ECO:0000256" key="1">
    <source>
        <dbReference type="ARBA" id="ARBA00004974"/>
    </source>
</evidence>
<comment type="similarity">
    <text evidence="3 8">Belongs to the acetolactate synthase small subunit family.</text>
</comment>
<name>A0A1F7IRB3_9BACT</name>
<organism evidence="10 11">
    <name type="scientific">Candidatus Roizmanbacteria bacterium RIFCSPLOWO2_01_FULL_38_12</name>
    <dbReference type="NCBI Taxonomy" id="1802061"/>
    <lineage>
        <taxon>Bacteria</taxon>
        <taxon>Candidatus Roizmaniibacteriota</taxon>
    </lineage>
</organism>
<protein>
    <recommendedName>
        <fullName evidence="8">Acetolactate synthase small subunit</fullName>
        <shortName evidence="8">AHAS</shortName>
        <shortName evidence="8">ALS</shortName>
        <ecNumber evidence="8">2.2.1.6</ecNumber>
    </recommendedName>
    <alternativeName>
        <fullName evidence="8">Acetohydroxy-acid synthase small subunit</fullName>
    </alternativeName>
</protein>
<comment type="catalytic activity">
    <reaction evidence="7 8">
        <text>2 pyruvate + H(+) = (2S)-2-acetolactate + CO2</text>
        <dbReference type="Rhea" id="RHEA:25249"/>
        <dbReference type="ChEBI" id="CHEBI:15361"/>
        <dbReference type="ChEBI" id="CHEBI:15378"/>
        <dbReference type="ChEBI" id="CHEBI:16526"/>
        <dbReference type="ChEBI" id="CHEBI:58476"/>
        <dbReference type="EC" id="2.2.1.6"/>
    </reaction>
</comment>
<dbReference type="CDD" id="cd04878">
    <property type="entry name" value="ACT_AHAS"/>
    <property type="match status" value="1"/>
</dbReference>
<dbReference type="PROSITE" id="PS51671">
    <property type="entry name" value="ACT"/>
    <property type="match status" value="1"/>
</dbReference>
<dbReference type="UniPathway" id="UPA00047">
    <property type="reaction ID" value="UER00055"/>
</dbReference>
<sequence length="159" mass="18293">MKQIYTITAFAENRPGVLYRIADLFLRRKVNIESLTVSEIEHTGQSRFTILVHAEPLLVEKLVKQLYRIIEITKVIDSLDQSLIIKEIALIKITAKNLERRREIEQLVHLANGKIAAVNQSYLVVEKTGTEEEIDSLHELLKPFGIKEFVRSGRIVVFK</sequence>
<comment type="pathway">
    <text evidence="1 8">Amino-acid biosynthesis; L-isoleucine biosynthesis; L-isoleucine from 2-oxobutanoate: step 1/4.</text>
</comment>
<dbReference type="PANTHER" id="PTHR30239">
    <property type="entry name" value="ACETOLACTATE SYNTHASE SMALL SUBUNIT"/>
    <property type="match status" value="1"/>
</dbReference>
<keyword evidence="5 8" id="KW-0028">Amino-acid biosynthesis</keyword>
<dbReference type="PANTHER" id="PTHR30239:SF0">
    <property type="entry name" value="ACETOLACTATE SYNTHASE SMALL SUBUNIT 1, CHLOROPLASTIC"/>
    <property type="match status" value="1"/>
</dbReference>
<dbReference type="InterPro" id="IPR027271">
    <property type="entry name" value="Acetolactate_synth/TF_NikR_C"/>
</dbReference>
<comment type="pathway">
    <text evidence="2 8">Amino-acid biosynthesis; L-valine biosynthesis; L-valine from pyruvate: step 1/4.</text>
</comment>
<dbReference type="GO" id="GO:0009099">
    <property type="term" value="P:L-valine biosynthetic process"/>
    <property type="evidence" value="ECO:0007669"/>
    <property type="project" value="UniProtKB-UniRule"/>
</dbReference>
<dbReference type="Gene3D" id="3.30.70.260">
    <property type="match status" value="1"/>
</dbReference>
<reference evidence="10 11" key="1">
    <citation type="journal article" date="2016" name="Nat. Commun.">
        <title>Thousands of microbial genomes shed light on interconnected biogeochemical processes in an aquifer system.</title>
        <authorList>
            <person name="Anantharaman K."/>
            <person name="Brown C.T."/>
            <person name="Hug L.A."/>
            <person name="Sharon I."/>
            <person name="Castelle C.J."/>
            <person name="Probst A.J."/>
            <person name="Thomas B.C."/>
            <person name="Singh A."/>
            <person name="Wilkins M.J."/>
            <person name="Karaoz U."/>
            <person name="Brodie E.L."/>
            <person name="Williams K.H."/>
            <person name="Hubbard S.S."/>
            <person name="Banfield J.F."/>
        </authorList>
    </citation>
    <scope>NUCLEOTIDE SEQUENCE [LARGE SCALE GENOMIC DNA]</scope>
</reference>
<dbReference type="Gene3D" id="3.30.70.1150">
    <property type="entry name" value="ACT-like. Chain A, domain 2"/>
    <property type="match status" value="1"/>
</dbReference>
<feature type="domain" description="ACT" evidence="9">
    <location>
        <begin position="6"/>
        <end position="81"/>
    </location>
</feature>
<comment type="function">
    <text evidence="8">Catalyzes the conversion of 2 pyruvate molecules into acetolactate in the first common step of the biosynthetic pathway of the branched-amino acids such as leucine, isoleucine, and valine.</text>
</comment>
<evidence type="ECO:0000256" key="6">
    <source>
        <dbReference type="ARBA" id="ARBA00023304"/>
    </source>
</evidence>
<dbReference type="GO" id="GO:0003984">
    <property type="term" value="F:acetolactate synthase activity"/>
    <property type="evidence" value="ECO:0007669"/>
    <property type="project" value="UniProtKB-UniRule"/>
</dbReference>
<evidence type="ECO:0000256" key="2">
    <source>
        <dbReference type="ARBA" id="ARBA00005025"/>
    </source>
</evidence>
<dbReference type="EMBL" id="MGAL01000046">
    <property type="protein sequence ID" value="OGK45896.1"/>
    <property type="molecule type" value="Genomic_DNA"/>
</dbReference>
<dbReference type="InterPro" id="IPR019455">
    <property type="entry name" value="Acetolactate_synth_ssu_C"/>
</dbReference>
<evidence type="ECO:0000259" key="9">
    <source>
        <dbReference type="PROSITE" id="PS51671"/>
    </source>
</evidence>
<dbReference type="GO" id="GO:0005829">
    <property type="term" value="C:cytosol"/>
    <property type="evidence" value="ECO:0007669"/>
    <property type="project" value="TreeGrafter"/>
</dbReference>
<dbReference type="Proteomes" id="UP000177141">
    <property type="component" value="Unassembled WGS sequence"/>
</dbReference>
<dbReference type="InterPro" id="IPR045865">
    <property type="entry name" value="ACT-like_dom_sf"/>
</dbReference>
<dbReference type="InterPro" id="IPR054480">
    <property type="entry name" value="AHAS_small-like_ACT"/>
</dbReference>
<keyword evidence="8" id="KW-0808">Transferase</keyword>
<dbReference type="Pfam" id="PF22629">
    <property type="entry name" value="ACT_AHAS_ss"/>
    <property type="match status" value="1"/>
</dbReference>
<comment type="subunit">
    <text evidence="4 8">Dimer of large and small chains.</text>
</comment>
<dbReference type="UniPathway" id="UPA00049">
    <property type="reaction ID" value="UER00059"/>
</dbReference>
<dbReference type="NCBIfam" id="TIGR00119">
    <property type="entry name" value="acolac_sm"/>
    <property type="match status" value="1"/>
</dbReference>
<dbReference type="EC" id="2.2.1.6" evidence="8"/>
<comment type="caution">
    <text evidence="10">The sequence shown here is derived from an EMBL/GenBank/DDBJ whole genome shotgun (WGS) entry which is preliminary data.</text>
</comment>
<proteinExistence type="inferred from homology"/>
<evidence type="ECO:0000313" key="11">
    <source>
        <dbReference type="Proteomes" id="UP000177141"/>
    </source>
</evidence>
<evidence type="ECO:0000256" key="5">
    <source>
        <dbReference type="ARBA" id="ARBA00022605"/>
    </source>
</evidence>
<accession>A0A1F7IRB3</accession>
<dbReference type="AlphaFoldDB" id="A0A1F7IRB3"/>
<gene>
    <name evidence="10" type="ORF">A3A93_01135</name>
</gene>
<evidence type="ECO:0000256" key="7">
    <source>
        <dbReference type="ARBA" id="ARBA00048670"/>
    </source>
</evidence>
<dbReference type="NCBIfam" id="NF008864">
    <property type="entry name" value="PRK11895.1"/>
    <property type="match status" value="1"/>
</dbReference>
<dbReference type="InterPro" id="IPR002912">
    <property type="entry name" value="ACT_dom"/>
</dbReference>